<feature type="compositionally biased region" description="Polar residues" evidence="1">
    <location>
        <begin position="295"/>
        <end position="315"/>
    </location>
</feature>
<feature type="compositionally biased region" description="Basic and acidic residues" evidence="1">
    <location>
        <begin position="335"/>
        <end position="346"/>
    </location>
</feature>
<sequence>MTITPKSDCIHGAPRFQSCPPRANFSWLLRRAPSWKLCRLGSLKLSCHTPQGMHHPPPGSREELMAWPSAGSCPKRPSTPPFLGNPLIASPTLLAAVHTPTHLTPALSWPHSAPLAASTPPMAAPVQTLLLSPEGRPGSPQLATFPSCPMSDKSLQHAPPCTLLPQHFRSPDVNYVMFPLLSHGGPCDLPLDLSATLPSPAGDLGRLCDGHTQQLILVPSTPAPQPGTCITCHRIGSGRTIISPPSGRAPPAPPLLQAKPLLPMSPCTISSSDEESEEGTSVADEGPDVLAGWPNNATTETGPSYDSGWGLQSPSVGCAKRSTGTGARSKSMSHGGEDSQLFEHRGPAQSLPRRNSKGLGFQSPPAIMSDSPAGGSAQKRQRSARRQLDLPQAGQHGRGVQSPPQGTGPPGIKNNNNSPALLMSPLTGPRKSRPPPPMVSPAASRRKASGNKPVSKAGRDPGLKSPCSQPLWHAPSDHASPFAQAVSPTHAVMMPVSVTSPCTGSQQLVPDVYTPHLQAAASQVLPSSEGGSHSQGNTVTNDITTATGRRRRPSAVAAAAASSGAPGGETRVQQAAWKILDLLKSHDGPMQEIQIRTKFGNCADVSKGLRLLLLWQKVGRTGKGGRHSPYQYQVREQN</sequence>
<evidence type="ECO:0000313" key="3">
    <source>
        <dbReference type="Proteomes" id="UP001465755"/>
    </source>
</evidence>
<name>A0AAW1NW59_9CHLO</name>
<accession>A0AAW1NW59</accession>
<comment type="caution">
    <text evidence="2">The sequence shown here is derived from an EMBL/GenBank/DDBJ whole genome shotgun (WGS) entry which is preliminary data.</text>
</comment>
<proteinExistence type="predicted"/>
<feature type="region of interest" description="Disordered" evidence="1">
    <location>
        <begin position="546"/>
        <end position="569"/>
    </location>
</feature>
<feature type="compositionally biased region" description="Low complexity" evidence="1">
    <location>
        <begin position="554"/>
        <end position="564"/>
    </location>
</feature>
<dbReference type="AlphaFoldDB" id="A0AAW1NW59"/>
<evidence type="ECO:0000313" key="2">
    <source>
        <dbReference type="EMBL" id="KAK9794366.1"/>
    </source>
</evidence>
<keyword evidence="3" id="KW-1185">Reference proteome</keyword>
<feature type="region of interest" description="Disordered" evidence="1">
    <location>
        <begin position="240"/>
        <end position="479"/>
    </location>
</feature>
<feature type="compositionally biased region" description="Polar residues" evidence="1">
    <location>
        <begin position="322"/>
        <end position="332"/>
    </location>
</feature>
<dbReference type="EMBL" id="JALJOQ010000139">
    <property type="protein sequence ID" value="KAK9794366.1"/>
    <property type="molecule type" value="Genomic_DNA"/>
</dbReference>
<gene>
    <name evidence="2" type="ORF">WJX73_007977</name>
</gene>
<evidence type="ECO:0000256" key="1">
    <source>
        <dbReference type="SAM" id="MobiDB-lite"/>
    </source>
</evidence>
<protein>
    <submittedName>
        <fullName evidence="2">Uncharacterized protein</fullName>
    </submittedName>
</protein>
<organism evidence="2 3">
    <name type="scientific">Symbiochloris irregularis</name>
    <dbReference type="NCBI Taxonomy" id="706552"/>
    <lineage>
        <taxon>Eukaryota</taxon>
        <taxon>Viridiplantae</taxon>
        <taxon>Chlorophyta</taxon>
        <taxon>core chlorophytes</taxon>
        <taxon>Trebouxiophyceae</taxon>
        <taxon>Trebouxiales</taxon>
        <taxon>Trebouxiaceae</taxon>
        <taxon>Symbiochloris</taxon>
    </lineage>
</organism>
<dbReference type="Proteomes" id="UP001465755">
    <property type="component" value="Unassembled WGS sequence"/>
</dbReference>
<reference evidence="2 3" key="1">
    <citation type="journal article" date="2024" name="Nat. Commun.">
        <title>Phylogenomics reveals the evolutionary origins of lichenization in chlorophyte algae.</title>
        <authorList>
            <person name="Puginier C."/>
            <person name="Libourel C."/>
            <person name="Otte J."/>
            <person name="Skaloud P."/>
            <person name="Haon M."/>
            <person name="Grisel S."/>
            <person name="Petersen M."/>
            <person name="Berrin J.G."/>
            <person name="Delaux P.M."/>
            <person name="Dal Grande F."/>
            <person name="Keller J."/>
        </authorList>
    </citation>
    <scope>NUCLEOTIDE SEQUENCE [LARGE SCALE GENOMIC DNA]</scope>
    <source>
        <strain evidence="2 3">SAG 2036</strain>
    </source>
</reference>